<dbReference type="Gene3D" id="1.50.10.10">
    <property type="match status" value="1"/>
</dbReference>
<name>A0A2T2P4Z7_CORCC</name>
<evidence type="ECO:0000256" key="2">
    <source>
        <dbReference type="SAM" id="SignalP"/>
    </source>
</evidence>
<evidence type="ECO:0000313" key="4">
    <source>
        <dbReference type="Proteomes" id="UP000240883"/>
    </source>
</evidence>
<dbReference type="OrthoDB" id="540611at2759"/>
<proteinExistence type="predicted"/>
<dbReference type="EMBL" id="KZ678129">
    <property type="protein sequence ID" value="PSN72751.1"/>
    <property type="molecule type" value="Genomic_DNA"/>
</dbReference>
<dbReference type="AlphaFoldDB" id="A0A2T2P4Z7"/>
<keyword evidence="2" id="KW-0732">Signal</keyword>
<evidence type="ECO:0000256" key="1">
    <source>
        <dbReference type="ARBA" id="ARBA00022801"/>
    </source>
</evidence>
<dbReference type="GO" id="GO:0005975">
    <property type="term" value="P:carbohydrate metabolic process"/>
    <property type="evidence" value="ECO:0007669"/>
    <property type="project" value="InterPro"/>
</dbReference>
<feature type="signal peptide" evidence="2">
    <location>
        <begin position="1"/>
        <end position="19"/>
    </location>
</feature>
<dbReference type="InterPro" id="IPR012341">
    <property type="entry name" value="6hp_glycosidase-like_sf"/>
</dbReference>
<keyword evidence="4" id="KW-1185">Reference proteome</keyword>
<gene>
    <name evidence="3" type="ORF">BS50DRAFT_596562</name>
</gene>
<evidence type="ECO:0000313" key="3">
    <source>
        <dbReference type="EMBL" id="PSN72751.1"/>
    </source>
</evidence>
<feature type="chain" id="PRO_5015505453" evidence="2">
    <location>
        <begin position="20"/>
        <end position="398"/>
    </location>
</feature>
<organism evidence="3 4">
    <name type="scientific">Corynespora cassiicola Philippines</name>
    <dbReference type="NCBI Taxonomy" id="1448308"/>
    <lineage>
        <taxon>Eukaryota</taxon>
        <taxon>Fungi</taxon>
        <taxon>Dikarya</taxon>
        <taxon>Ascomycota</taxon>
        <taxon>Pezizomycotina</taxon>
        <taxon>Dothideomycetes</taxon>
        <taxon>Pleosporomycetidae</taxon>
        <taxon>Pleosporales</taxon>
        <taxon>Corynesporascaceae</taxon>
        <taxon>Corynespora</taxon>
    </lineage>
</organism>
<dbReference type="Proteomes" id="UP000240883">
    <property type="component" value="Unassembled WGS sequence"/>
</dbReference>
<reference evidence="3 4" key="1">
    <citation type="journal article" date="2018" name="Front. Microbiol.">
        <title>Genome-Wide Analysis of Corynespora cassiicola Leaf Fall Disease Putative Effectors.</title>
        <authorList>
            <person name="Lopez D."/>
            <person name="Ribeiro S."/>
            <person name="Label P."/>
            <person name="Fumanal B."/>
            <person name="Venisse J.S."/>
            <person name="Kohler A."/>
            <person name="de Oliveira R.R."/>
            <person name="Labutti K."/>
            <person name="Lipzen A."/>
            <person name="Lail K."/>
            <person name="Bauer D."/>
            <person name="Ohm R.A."/>
            <person name="Barry K.W."/>
            <person name="Spatafora J."/>
            <person name="Grigoriev I.V."/>
            <person name="Martin F.M."/>
            <person name="Pujade-Renaud V."/>
        </authorList>
    </citation>
    <scope>NUCLEOTIDE SEQUENCE [LARGE SCALE GENOMIC DNA]</scope>
    <source>
        <strain evidence="3 4">Philippines</strain>
    </source>
</reference>
<dbReference type="GO" id="GO:0016787">
    <property type="term" value="F:hydrolase activity"/>
    <property type="evidence" value="ECO:0007669"/>
    <property type="project" value="UniProtKB-KW"/>
</dbReference>
<dbReference type="InterPro" id="IPR052043">
    <property type="entry name" value="PolySaccharide_Degr_Enz"/>
</dbReference>
<dbReference type="InterPro" id="IPR008928">
    <property type="entry name" value="6-hairpin_glycosidase_sf"/>
</dbReference>
<dbReference type="PANTHER" id="PTHR33886:SF9">
    <property type="entry name" value="UNSATURATED RHAMNOGALACTURONAN HYDROLASE (EUROFUNG)"/>
    <property type="match status" value="1"/>
</dbReference>
<protein>
    <submittedName>
        <fullName evidence="3">Glycosyl hydrolase-like protein family 88</fullName>
    </submittedName>
</protein>
<accession>A0A2T2P4Z7</accession>
<dbReference type="STRING" id="1448308.A0A2T2P4Z7"/>
<dbReference type="SUPFAM" id="SSF48208">
    <property type="entry name" value="Six-hairpin glycosidases"/>
    <property type="match status" value="1"/>
</dbReference>
<keyword evidence="1 3" id="KW-0378">Hydrolase</keyword>
<dbReference type="Pfam" id="PF07470">
    <property type="entry name" value="Glyco_hydro_88"/>
    <property type="match status" value="1"/>
</dbReference>
<dbReference type="InterPro" id="IPR010905">
    <property type="entry name" value="Glyco_hydro_88"/>
</dbReference>
<sequence>MHYPALSLALLTCAGTSLAAPYARAVNETKPYSTWMATSFLSKGQKINRHYVPNVVNEGVYKAAALHKDDFLFSYASDQISSLIAENGTIIGWNSTYYSVDDLRVGNNILYFWDAEGRTSEKHKKAATDLRKQIDRWPRTPSGGFWHRDPIYANQMWLDGIYMADTFYATYTSFFEPDNITAWEDIALQFDLIDERTRNTTTNLLVHGYDESKTAIWADPETGAAPNVWDRAVGWYFMALVEVLQVYPKELPGYGRLLEYLTKLADGVKQAQDASGGWWLVMNEPYPGMEGNYIESSGTAMFTYGYLKGIRTGLLEESYRETANKGWDALLDDFIIYEKNGTLTLDGTVRVGSLNSNGTFEYYIGVNVDLNDGKGAGPFMFAATEIEQHAANLTARRF</sequence>
<dbReference type="PANTHER" id="PTHR33886">
    <property type="entry name" value="UNSATURATED RHAMNOGALACTURONAN HYDROLASE (EUROFUNG)"/>
    <property type="match status" value="1"/>
</dbReference>